<comment type="similarity">
    <text evidence="1">Belongs to the class I-like SAM-binding methyltransferase superfamily. METTL21 family. EFM6 subfamily.</text>
</comment>
<dbReference type="SUPFAM" id="SSF53335">
    <property type="entry name" value="S-adenosyl-L-methionine-dependent methyltransferases"/>
    <property type="match status" value="1"/>
</dbReference>
<dbReference type="AlphaFoldDB" id="A0AAJ0C928"/>
<feature type="binding site" evidence="1">
    <location>
        <begin position="99"/>
        <end position="101"/>
    </location>
    <ligand>
        <name>S-adenosyl-L-methionine</name>
        <dbReference type="ChEBI" id="CHEBI:59789"/>
    </ligand>
</feature>
<dbReference type="Gene3D" id="3.40.50.150">
    <property type="entry name" value="Vaccinia Virus protein VP39"/>
    <property type="match status" value="1"/>
</dbReference>
<dbReference type="InterPro" id="IPR019410">
    <property type="entry name" value="Methyltransf_16"/>
</dbReference>
<organism evidence="3 4">
    <name type="scientific">Phialemonium atrogriseum</name>
    <dbReference type="NCBI Taxonomy" id="1093897"/>
    <lineage>
        <taxon>Eukaryota</taxon>
        <taxon>Fungi</taxon>
        <taxon>Dikarya</taxon>
        <taxon>Ascomycota</taxon>
        <taxon>Pezizomycotina</taxon>
        <taxon>Sordariomycetes</taxon>
        <taxon>Sordariomycetidae</taxon>
        <taxon>Cephalothecales</taxon>
        <taxon>Cephalothecaceae</taxon>
        <taxon>Phialemonium</taxon>
    </lineage>
</organism>
<evidence type="ECO:0000313" key="4">
    <source>
        <dbReference type="Proteomes" id="UP001244011"/>
    </source>
</evidence>
<dbReference type="CDD" id="cd02440">
    <property type="entry name" value="AdoMet_MTases"/>
    <property type="match status" value="1"/>
</dbReference>
<dbReference type="GO" id="GO:0005829">
    <property type="term" value="C:cytosol"/>
    <property type="evidence" value="ECO:0007669"/>
    <property type="project" value="TreeGrafter"/>
</dbReference>
<feature type="region of interest" description="Disordered" evidence="2">
    <location>
        <begin position="1"/>
        <end position="21"/>
    </location>
</feature>
<comment type="caution">
    <text evidence="3">The sequence shown here is derived from an EMBL/GenBank/DDBJ whole genome shotgun (WGS) entry which is preliminary data.</text>
</comment>
<keyword evidence="4" id="KW-1185">Reference proteome</keyword>
<dbReference type="Proteomes" id="UP001244011">
    <property type="component" value="Unassembled WGS sequence"/>
</dbReference>
<comment type="subcellular location">
    <subcellularLocation>
        <location evidence="1">Cytoplasm</location>
    </subcellularLocation>
</comment>
<feature type="binding site" evidence="1">
    <location>
        <position position="72"/>
    </location>
    <ligand>
        <name>S-adenosyl-L-methionine</name>
        <dbReference type="ChEBI" id="CHEBI:59789"/>
    </ligand>
</feature>
<accession>A0AAJ0C928</accession>
<dbReference type="EMBL" id="MU838999">
    <property type="protein sequence ID" value="KAK1770962.1"/>
    <property type="molecule type" value="Genomic_DNA"/>
</dbReference>
<evidence type="ECO:0000256" key="2">
    <source>
        <dbReference type="SAM" id="MobiDB-lite"/>
    </source>
</evidence>
<comment type="function">
    <text evidence="1">S-adenosyl-L-methionine-dependent protein-lysine N-methyltransferase that methylates elongation factor 1-alpha.</text>
</comment>
<dbReference type="EC" id="2.1.1.-" evidence="1"/>
<keyword evidence="1 3" id="KW-0489">Methyltransferase</keyword>
<dbReference type="GO" id="GO:0032259">
    <property type="term" value="P:methylation"/>
    <property type="evidence" value="ECO:0007669"/>
    <property type="project" value="UniProtKB-KW"/>
</dbReference>
<dbReference type="GO" id="GO:0016279">
    <property type="term" value="F:protein-lysine N-methyltransferase activity"/>
    <property type="evidence" value="ECO:0007669"/>
    <property type="project" value="UniProtKB-UniRule"/>
</dbReference>
<evidence type="ECO:0000256" key="1">
    <source>
        <dbReference type="HAMAP-Rule" id="MF_03198"/>
    </source>
</evidence>
<reference evidence="3" key="1">
    <citation type="submission" date="2023-06" db="EMBL/GenBank/DDBJ databases">
        <title>Genome-scale phylogeny and comparative genomics of the fungal order Sordariales.</title>
        <authorList>
            <consortium name="Lawrence Berkeley National Laboratory"/>
            <person name="Hensen N."/>
            <person name="Bonometti L."/>
            <person name="Westerberg I."/>
            <person name="Brannstrom I.O."/>
            <person name="Guillou S."/>
            <person name="Cros-Aarteil S."/>
            <person name="Calhoun S."/>
            <person name="Haridas S."/>
            <person name="Kuo A."/>
            <person name="Mondo S."/>
            <person name="Pangilinan J."/>
            <person name="Riley R."/>
            <person name="Labutti K."/>
            <person name="Andreopoulos B."/>
            <person name="Lipzen A."/>
            <person name="Chen C."/>
            <person name="Yanf M."/>
            <person name="Daum C."/>
            <person name="Ng V."/>
            <person name="Clum A."/>
            <person name="Steindorff A."/>
            <person name="Ohm R."/>
            <person name="Martin F."/>
            <person name="Silar P."/>
            <person name="Natvig D."/>
            <person name="Lalanne C."/>
            <person name="Gautier V."/>
            <person name="Ament-Velasquez S.L."/>
            <person name="Kruys A."/>
            <person name="Hutchinson M.I."/>
            <person name="Powell A.J."/>
            <person name="Barry K."/>
            <person name="Miller A.N."/>
            <person name="Grigoriev I.V."/>
            <person name="Debuchy R."/>
            <person name="Gladieux P."/>
            <person name="Thoren M.H."/>
            <person name="Johannesson H."/>
        </authorList>
    </citation>
    <scope>NUCLEOTIDE SEQUENCE</scope>
    <source>
        <strain evidence="3">8032-3</strain>
    </source>
</reference>
<dbReference type="PANTHER" id="PTHR14614">
    <property type="entry name" value="HEPATOCELLULAR CARCINOMA-ASSOCIATED ANTIGEN"/>
    <property type="match status" value="1"/>
</dbReference>
<dbReference type="InterPro" id="IPR033684">
    <property type="entry name" value="EFM6"/>
</dbReference>
<dbReference type="Pfam" id="PF10294">
    <property type="entry name" value="Methyltransf_16"/>
    <property type="match status" value="1"/>
</dbReference>
<feature type="binding site" evidence="1">
    <location>
        <position position="123"/>
    </location>
    <ligand>
        <name>S-adenosyl-L-methionine</name>
        <dbReference type="ChEBI" id="CHEBI:59789"/>
    </ligand>
</feature>
<feature type="binding site" evidence="1">
    <location>
        <position position="170"/>
    </location>
    <ligand>
        <name>S-adenosyl-L-methionine</name>
        <dbReference type="ChEBI" id="CHEBI:59789"/>
    </ligand>
</feature>
<dbReference type="HAMAP" id="MF_03198">
    <property type="entry name" value="Methyltr_EFM6"/>
    <property type="match status" value="1"/>
</dbReference>
<keyword evidence="1" id="KW-0963">Cytoplasm</keyword>
<keyword evidence="1" id="KW-0949">S-adenosyl-L-methionine</keyword>
<feature type="binding site" evidence="1">
    <location>
        <position position="151"/>
    </location>
    <ligand>
        <name>S-adenosyl-L-methionine</name>
        <dbReference type="ChEBI" id="CHEBI:59789"/>
    </ligand>
</feature>
<dbReference type="PANTHER" id="PTHR14614:SF152">
    <property type="entry name" value="PROTEIN-LYSINE N-METHYLTRANSFERASE EFM6"/>
    <property type="match status" value="1"/>
</dbReference>
<sequence>MSFDPACPAQMTDSDRSLSLSPEFSPLDMGRDLTPLPEYKAAGNTAVDFSGLLENPIKLHEDLKSGCGGQLWPAGIVLAKHMLRYHRNKLGKARILEIGAGSGLVGLGVARGCSIEIPLYITDQVEMEALMEHNIALNGLHERVRPAVLNWGEPLTQEVIDFRPDTILAADCVYFEPAFPLLLQTLRDFLALCPSATIYFCFKKRRRADMHFLAKAKKMFHVTEIEDDDRPNFSREGLFLYTFTARATAIASILPAVI</sequence>
<gene>
    <name evidence="1" type="primary">EFM6</name>
    <name evidence="3" type="ORF">QBC33DRAFT_224071</name>
</gene>
<protein>
    <recommendedName>
        <fullName evidence="1">Protein-lysine N-methyltransferase EFM6</fullName>
        <ecNumber evidence="1">2.1.1.-</ecNumber>
    </recommendedName>
    <alternativeName>
        <fullName evidence="1">Elongation factor methyltransferase 6</fullName>
    </alternativeName>
</protein>
<keyword evidence="1" id="KW-0808">Transferase</keyword>
<dbReference type="InterPro" id="IPR029063">
    <property type="entry name" value="SAM-dependent_MTases_sf"/>
</dbReference>
<name>A0AAJ0C928_9PEZI</name>
<evidence type="ECO:0000313" key="3">
    <source>
        <dbReference type="EMBL" id="KAK1770962.1"/>
    </source>
</evidence>
<proteinExistence type="inferred from homology"/>